<organism evidence="2 3">
    <name type="scientific">Gluconobacter japonicus</name>
    <dbReference type="NCBI Taxonomy" id="376620"/>
    <lineage>
        <taxon>Bacteria</taxon>
        <taxon>Pseudomonadati</taxon>
        <taxon>Pseudomonadota</taxon>
        <taxon>Alphaproteobacteria</taxon>
        <taxon>Acetobacterales</taxon>
        <taxon>Acetobacteraceae</taxon>
        <taxon>Gluconobacter</taxon>
    </lineage>
</organism>
<protein>
    <submittedName>
        <fullName evidence="2">PepSY domain-containing protein</fullName>
    </submittedName>
</protein>
<evidence type="ECO:0000256" key="1">
    <source>
        <dbReference type="SAM" id="Phobius"/>
    </source>
</evidence>
<evidence type="ECO:0000313" key="2">
    <source>
        <dbReference type="EMBL" id="MBF0871450.1"/>
    </source>
</evidence>
<dbReference type="RefSeq" id="WP_061929319.1">
    <property type="nucleotide sequence ID" value="NZ_JABCQN010000005.1"/>
</dbReference>
<dbReference type="Pfam" id="PF03929">
    <property type="entry name" value="PepSY_TM"/>
    <property type="match status" value="1"/>
</dbReference>
<keyword evidence="1" id="KW-0812">Transmembrane</keyword>
<sequence>MKIRADIVRMYREIHSWVGIVCGLFLFVAFYAGAITMFERPLQDWASPPVSLPPPVALERVPELLGKTFAEHPEARNSYTVVLHPTPSQPATLVWGVPQRMHGPSVANYSALAEDGSLVTVKQSPSEAAHFINMLHQQVGLWMPHEAGRLFMGIVALLYAVALISGTLVVLPGLIKNLFAIRLGQNAKRMWLDLHSMLGLFSLPFHIIMALTSVVFAFHDEIYVAEHALLGRSAMHQQMHGHSPIDQTEGHQQQRISGDLRVPLEPAQIVVAIAKQAPGFSPETLIYDRSHGGHLALRVTGSDPRYGARGTSGGFAGVDPYSGKLLSTDYLPGHQTFPMAVLTSFFVLHFGSFGGEGVRWGYAVLGLAGAFMFYAGNQLWIVSRRRRERGSGRVEDTRATRILCSLTIGCSLGCLAGVSAVLVVAPLQSVVGKMLPVQIVYFATFLSCVVVCFCFRERLAIRLLLVVSAVLTFLMPVSAAFVTPLSHATASNLIVDGVALLYGAFLMIWAVRPQVGQPLFRKESVSGLNRA</sequence>
<proteinExistence type="predicted"/>
<dbReference type="Proteomes" id="UP000661006">
    <property type="component" value="Unassembled WGS sequence"/>
</dbReference>
<feature type="transmembrane region" description="Helical" evidence="1">
    <location>
        <begin position="463"/>
        <end position="481"/>
    </location>
</feature>
<feature type="transmembrane region" description="Helical" evidence="1">
    <location>
        <begin position="402"/>
        <end position="427"/>
    </location>
</feature>
<dbReference type="GeneID" id="81475305"/>
<feature type="transmembrane region" description="Helical" evidence="1">
    <location>
        <begin position="14"/>
        <end position="38"/>
    </location>
</feature>
<accession>A0A9Q2FMY4</accession>
<name>A0A9Q2FMY4_GLUJA</name>
<keyword evidence="1" id="KW-0472">Membrane</keyword>
<feature type="transmembrane region" description="Helical" evidence="1">
    <location>
        <begin position="360"/>
        <end position="381"/>
    </location>
</feature>
<comment type="caution">
    <text evidence="2">The sequence shown here is derived from an EMBL/GenBank/DDBJ whole genome shotgun (WGS) entry which is preliminary data.</text>
</comment>
<keyword evidence="1" id="KW-1133">Transmembrane helix</keyword>
<dbReference type="AlphaFoldDB" id="A0A9Q2FMY4"/>
<feature type="transmembrane region" description="Helical" evidence="1">
    <location>
        <begin position="195"/>
        <end position="218"/>
    </location>
</feature>
<gene>
    <name evidence="2" type="ORF">HKD32_11400</name>
</gene>
<evidence type="ECO:0000313" key="3">
    <source>
        <dbReference type="Proteomes" id="UP000661006"/>
    </source>
</evidence>
<feature type="transmembrane region" description="Helical" evidence="1">
    <location>
        <begin position="150"/>
        <end position="175"/>
    </location>
</feature>
<reference evidence="2" key="2">
    <citation type="submission" date="2020-11" db="EMBL/GenBank/DDBJ databases">
        <title>Description of novel Gluconobacter species.</title>
        <authorList>
            <person name="Cleenwerck I."/>
            <person name="Cnockaert M."/>
            <person name="Borremans W."/>
            <person name="Wieme A.D."/>
            <person name="De Vuyst L."/>
            <person name="Vandamme P."/>
        </authorList>
    </citation>
    <scope>NUCLEOTIDE SEQUENCE</scope>
    <source>
        <strain evidence="2">R71697</strain>
    </source>
</reference>
<feature type="transmembrane region" description="Helical" evidence="1">
    <location>
        <begin position="439"/>
        <end position="456"/>
    </location>
</feature>
<feature type="transmembrane region" description="Helical" evidence="1">
    <location>
        <begin position="493"/>
        <end position="511"/>
    </location>
</feature>
<reference evidence="2" key="1">
    <citation type="submission" date="2020-04" db="EMBL/GenBank/DDBJ databases">
        <authorList>
            <person name="Sombolestani A."/>
        </authorList>
    </citation>
    <scope>NUCLEOTIDE SEQUENCE</scope>
    <source>
        <strain evidence="2">R71697</strain>
    </source>
</reference>
<dbReference type="PANTHER" id="PTHR34219">
    <property type="entry name" value="IRON-REGULATED INNER MEMBRANE PROTEIN-RELATED"/>
    <property type="match status" value="1"/>
</dbReference>
<dbReference type="PANTHER" id="PTHR34219:SF9">
    <property type="entry name" value="IRON-REGULATED INNER MEMBRANE PROTEIN"/>
    <property type="match status" value="1"/>
</dbReference>
<dbReference type="InterPro" id="IPR005625">
    <property type="entry name" value="PepSY-ass_TM"/>
</dbReference>
<dbReference type="EMBL" id="JABCQN010000005">
    <property type="protein sequence ID" value="MBF0871450.1"/>
    <property type="molecule type" value="Genomic_DNA"/>
</dbReference>